<evidence type="ECO:0000313" key="3">
    <source>
        <dbReference type="EMBL" id="RDI27435.1"/>
    </source>
</evidence>
<dbReference type="Gene3D" id="3.40.190.10">
    <property type="entry name" value="Periplasmic binding protein-like II"/>
    <property type="match status" value="2"/>
</dbReference>
<dbReference type="InterPro" id="IPR015168">
    <property type="entry name" value="SsuA/THI5"/>
</dbReference>
<accession>A0A370FK88</accession>
<reference evidence="3 4" key="1">
    <citation type="submission" date="2018-07" db="EMBL/GenBank/DDBJ databases">
        <title>Genomic Encyclopedia of Type Strains, Phase IV (KMG-IV): sequencing the most valuable type-strain genomes for metagenomic binning, comparative biology and taxonomic classification.</title>
        <authorList>
            <person name="Goeker M."/>
        </authorList>
    </citation>
    <scope>NUCLEOTIDE SEQUENCE [LARGE SCALE GENOMIC DNA]</scope>
    <source>
        <strain evidence="3 4">DSM 21352</strain>
    </source>
</reference>
<dbReference type="GO" id="GO:0009228">
    <property type="term" value="P:thiamine biosynthetic process"/>
    <property type="evidence" value="ECO:0007669"/>
    <property type="project" value="InterPro"/>
</dbReference>
<dbReference type="AlphaFoldDB" id="A0A370FK88"/>
<dbReference type="PANTHER" id="PTHR31528">
    <property type="entry name" value="4-AMINO-5-HYDROXYMETHYL-2-METHYLPYRIMIDINE PHOSPHATE SYNTHASE THI11-RELATED"/>
    <property type="match status" value="1"/>
</dbReference>
<feature type="domain" description="SsuA/THI5-like" evidence="2">
    <location>
        <begin position="42"/>
        <end position="254"/>
    </location>
</feature>
<evidence type="ECO:0000256" key="1">
    <source>
        <dbReference type="SAM" id="SignalP"/>
    </source>
</evidence>
<dbReference type="PANTHER" id="PTHR31528:SF15">
    <property type="entry name" value="RIBOFLAVIN-BINDING PROTEIN RIBY"/>
    <property type="match status" value="1"/>
</dbReference>
<dbReference type="InterPro" id="IPR027939">
    <property type="entry name" value="NMT1/THI5"/>
</dbReference>
<dbReference type="OrthoDB" id="8555942at2"/>
<keyword evidence="4" id="KW-1185">Reference proteome</keyword>
<proteinExistence type="predicted"/>
<dbReference type="RefSeq" id="WP_017757978.1">
    <property type="nucleotide sequence ID" value="NZ_QQAV01000002.1"/>
</dbReference>
<name>A0A370FK88_9BURK</name>
<evidence type="ECO:0000259" key="2">
    <source>
        <dbReference type="Pfam" id="PF09084"/>
    </source>
</evidence>
<dbReference type="EMBL" id="QQAV01000002">
    <property type="protein sequence ID" value="RDI27435.1"/>
    <property type="molecule type" value="Genomic_DNA"/>
</dbReference>
<comment type="caution">
    <text evidence="3">The sequence shown here is derived from an EMBL/GenBank/DDBJ whole genome shotgun (WGS) entry which is preliminary data.</text>
</comment>
<dbReference type="SUPFAM" id="SSF53850">
    <property type="entry name" value="Periplasmic binding protein-like II"/>
    <property type="match status" value="1"/>
</dbReference>
<evidence type="ECO:0000313" key="4">
    <source>
        <dbReference type="Proteomes" id="UP000255265"/>
    </source>
</evidence>
<feature type="signal peptide" evidence="1">
    <location>
        <begin position="1"/>
        <end position="25"/>
    </location>
</feature>
<sequence length="332" mass="36065">MERRHLLRAAATAALAASMAAPAFAQQRDKVTLLLNWYVYSEHAPFFIGKERGFYADEGIDLDIQEGRGSAVSIQAVAANSATFGYVDVPTMIKAATKGAPVKAVGVALQVSPMSVMGLAEKNIKTPKDIIGKTVAMTPGDSMSQIWPLFLKKTGLQEGQYKVVSGDAQTKLNAVIHGQADLLLGYLMDQNIKVQDATKKPVQVIRFADYGVNLISSGIVTHKDTLANKGDLVRRFMRATTRAFEATEKEPEAAIDAMLKANSKAGQRDTLVIGIKLTTPLYHTADTQKLRPLRASMKDIDESLDLLVQYGGLDAAQRGKAQDWVTNDFLPQ</sequence>
<dbReference type="PROSITE" id="PS51318">
    <property type="entry name" value="TAT"/>
    <property type="match status" value="1"/>
</dbReference>
<gene>
    <name evidence="3" type="ORF">DFR41_102473</name>
</gene>
<feature type="chain" id="PRO_5016851527" evidence="1">
    <location>
        <begin position="26"/>
        <end position="332"/>
    </location>
</feature>
<dbReference type="InterPro" id="IPR006311">
    <property type="entry name" value="TAT_signal"/>
</dbReference>
<dbReference type="Proteomes" id="UP000255265">
    <property type="component" value="Unassembled WGS sequence"/>
</dbReference>
<dbReference type="Pfam" id="PF09084">
    <property type="entry name" value="NMT1"/>
    <property type="match status" value="1"/>
</dbReference>
<keyword evidence="1" id="KW-0732">Signal</keyword>
<protein>
    <submittedName>
        <fullName evidence="3">NitT/TauT family transport system substrate-binding protein</fullName>
    </submittedName>
</protein>
<organism evidence="3 4">
    <name type="scientific">Pseudacidovorax intermedius</name>
    <dbReference type="NCBI Taxonomy" id="433924"/>
    <lineage>
        <taxon>Bacteria</taxon>
        <taxon>Pseudomonadati</taxon>
        <taxon>Pseudomonadota</taxon>
        <taxon>Betaproteobacteria</taxon>
        <taxon>Burkholderiales</taxon>
        <taxon>Comamonadaceae</taxon>
        <taxon>Pseudacidovorax</taxon>
    </lineage>
</organism>